<dbReference type="Proteomes" id="UP001181693">
    <property type="component" value="Unassembled WGS sequence"/>
</dbReference>
<dbReference type="SUPFAM" id="SSF48452">
    <property type="entry name" value="TPR-like"/>
    <property type="match status" value="1"/>
</dbReference>
<dbReference type="Gene3D" id="1.25.40.10">
    <property type="entry name" value="Tetratricopeptide repeat domain"/>
    <property type="match status" value="1"/>
</dbReference>
<dbReference type="GO" id="GO:0000120">
    <property type="term" value="C:RNA polymerase I transcription regulator complex"/>
    <property type="evidence" value="ECO:0007669"/>
    <property type="project" value="InterPro"/>
</dbReference>
<organism evidence="2 3">
    <name type="scientific">Pyxicephalus adspersus</name>
    <name type="common">African bullfrog</name>
    <dbReference type="NCBI Taxonomy" id="30357"/>
    <lineage>
        <taxon>Eukaryota</taxon>
        <taxon>Metazoa</taxon>
        <taxon>Chordata</taxon>
        <taxon>Craniata</taxon>
        <taxon>Vertebrata</taxon>
        <taxon>Euteleostomi</taxon>
        <taxon>Amphibia</taxon>
        <taxon>Batrachia</taxon>
        <taxon>Anura</taxon>
        <taxon>Neobatrachia</taxon>
        <taxon>Ranoidea</taxon>
        <taxon>Pyxicephalidae</taxon>
        <taxon>Pyxicephalinae</taxon>
        <taxon>Pyxicephalus</taxon>
    </lineage>
</organism>
<feature type="region of interest" description="Disordered" evidence="1">
    <location>
        <begin position="1"/>
        <end position="21"/>
    </location>
</feature>
<accession>A0AAV3AJL6</accession>
<gene>
    <name evidence="2" type="ORF">GDO54_011446</name>
</gene>
<evidence type="ECO:0000313" key="2">
    <source>
        <dbReference type="EMBL" id="DBA27283.1"/>
    </source>
</evidence>
<dbReference type="InterPro" id="IPR011990">
    <property type="entry name" value="TPR-like_helical_dom_sf"/>
</dbReference>
<feature type="compositionally biased region" description="Basic and acidic residues" evidence="1">
    <location>
        <begin position="1"/>
        <end position="12"/>
    </location>
</feature>
<evidence type="ECO:0008006" key="4">
    <source>
        <dbReference type="Google" id="ProtNLM"/>
    </source>
</evidence>
<dbReference type="EMBL" id="DYDO01000004">
    <property type="protein sequence ID" value="DBA27283.1"/>
    <property type="molecule type" value="Genomic_DNA"/>
</dbReference>
<dbReference type="Pfam" id="PF14929">
    <property type="entry name" value="TAF1_subA"/>
    <property type="match status" value="1"/>
</dbReference>
<evidence type="ECO:0000256" key="1">
    <source>
        <dbReference type="SAM" id="MobiDB-lite"/>
    </source>
</evidence>
<evidence type="ECO:0000313" key="3">
    <source>
        <dbReference type="Proteomes" id="UP001181693"/>
    </source>
</evidence>
<dbReference type="PANTHER" id="PTHR32122">
    <property type="entry name" value="TATA BOX-BINDING PROTEIN ASSOCIATED FACTOR RNA POLYMERASE I SUBUNIT A"/>
    <property type="match status" value="1"/>
</dbReference>
<comment type="caution">
    <text evidence="2">The sequence shown here is derived from an EMBL/GenBank/DDBJ whole genome shotgun (WGS) entry which is preliminary data.</text>
</comment>
<protein>
    <recommendedName>
        <fullName evidence="4">TATA box-binding protein-associated factor RNA polymerase I subunit A</fullName>
    </recommendedName>
</protein>
<name>A0AAV3AJL6_PYXAD</name>
<dbReference type="GO" id="GO:0006360">
    <property type="term" value="P:transcription by RNA polymerase I"/>
    <property type="evidence" value="ECO:0007669"/>
    <property type="project" value="InterPro"/>
</dbReference>
<dbReference type="InterPro" id="IPR039495">
    <property type="entry name" value="TAF1A"/>
</dbReference>
<proteinExistence type="predicted"/>
<dbReference type="AlphaFoldDB" id="A0AAV3AJL6"/>
<dbReference type="PANTHER" id="PTHR32122:SF1">
    <property type="entry name" value="TATA BOX-BINDING PROTEIN-ASSOCIATED FACTOR RNA POLYMERASE I SUBUNIT A"/>
    <property type="match status" value="1"/>
</dbReference>
<sequence length="438" mass="51072">MDMETDRDHSDETNEVPDEDEEFGLYLPMRLTSNKDVSTRNIGFTKSTQTCFQIIHEALYRNQWQRAASFFTTYLQTLESQSTKDLRRAPEILWQLGSEILLNHPKSMPEDINVFSETIKNVGVKYYIPISLEQVYFLLCNGQSAEAYRMLTTIESWRFGMISISQHELLKLVQAYRGIIDCWSWLDKKSSLDHTEMDFASQASLNRDMSAFFRQASITFKEILKHPGVWDPFILNYVKLLESSGDKAKAEKVLVKYAYNKKNPPNPNAHVYLYEFRKRRGDSDEELIKVLKALRMLVPSHKLMLEYISLLTKSESDEDHQLALQVLFDLLDFSGWKDNVEAWNCLVKKLKKTLQSGQSSWISEVWNSRSNWWPSYHFTQFQMAKNWRKSVKLAIKKASVAALLLGQDCRYFTSVYDLGDEKQKKALDRVVKLLKSLQ</sequence>
<dbReference type="InterPro" id="IPR052669">
    <property type="entry name" value="SL1/TIF-IB_Component"/>
</dbReference>
<keyword evidence="3" id="KW-1185">Reference proteome</keyword>
<reference evidence="2" key="1">
    <citation type="thesis" date="2020" institute="ProQuest LLC" country="789 East Eisenhower Parkway, Ann Arbor, MI, USA">
        <title>Comparative Genomics and Chromosome Evolution.</title>
        <authorList>
            <person name="Mudd A.B."/>
        </authorList>
    </citation>
    <scope>NUCLEOTIDE SEQUENCE</scope>
    <source>
        <strain evidence="2">1538</strain>
        <tissue evidence="2">Blood</tissue>
    </source>
</reference>